<dbReference type="Proteomes" id="UP000507470">
    <property type="component" value="Unassembled WGS sequence"/>
</dbReference>
<evidence type="ECO:0000259" key="1">
    <source>
        <dbReference type="PROSITE" id="PS50853"/>
    </source>
</evidence>
<protein>
    <recommendedName>
        <fullName evidence="1">Fibronectin type-III domain-containing protein</fullName>
    </recommendedName>
</protein>
<dbReference type="CDD" id="cd00063">
    <property type="entry name" value="FN3"/>
    <property type="match status" value="1"/>
</dbReference>
<dbReference type="OrthoDB" id="6128631at2759"/>
<dbReference type="InterPro" id="IPR013783">
    <property type="entry name" value="Ig-like_fold"/>
</dbReference>
<dbReference type="InterPro" id="IPR003961">
    <property type="entry name" value="FN3_dom"/>
</dbReference>
<dbReference type="InterPro" id="IPR036116">
    <property type="entry name" value="FN3_sf"/>
</dbReference>
<sequence length="553" mass="63658">MEEKAIPALGRPFKLGMLYDCRTNNLLSNTAIWDENSIESYTVSQSQPMCDFDFTAEDTISAKTSFLDINADLKLSVLFGMFEVHGSAKYLENHRKFTRQSRVTFKYRCRTHFKELQLKEIMSERQLHPGVPNLENATHVVAGIIFGIDAIFVFDRNTTDEEDELQIHRQLEAMVKFLPKVSSGSNSEEGKNKLLDNVKLTYHGDIPLDSEPTSFEEAIRAFKTLPSKIGKKGENCVPMSVLLYPLHKLTNKTFTLNEPLGGKLVNQIQDRFEKIEVLKMKCNDLTVRPTCEYDETYRQKVDEMKTTVEKSEQMLKSQLACEIITAVTSIDLVKGNVRDLLDEHDKSPKSPEKLDNNLSEMRTVINVLDTCVRKIPSSSIDSQSNTQNFGQFKLPPIEIIFGDLQENDSRTAAKRKQFLRSNISSIRKTVKKDLDKFVSKFTEIENNHIELSIPLRPGKPSVIRRQDGTIEVAWLVPPNVPDDYSYEVSYRSYYHVNWQILPYRVRNPYVRFSKYDWFSETDYFFRVRCICGGVIGQYSEISDPFFTDKCIIL</sequence>
<gene>
    <name evidence="2" type="ORF">MCOR_35164</name>
</gene>
<dbReference type="SUPFAM" id="SSF49265">
    <property type="entry name" value="Fibronectin type III"/>
    <property type="match status" value="1"/>
</dbReference>
<proteinExistence type="predicted"/>
<dbReference type="Pfam" id="PF21109">
    <property type="entry name" value="Stonustoxin_helical"/>
    <property type="match status" value="1"/>
</dbReference>
<dbReference type="PROSITE" id="PS50853">
    <property type="entry name" value="FN3"/>
    <property type="match status" value="1"/>
</dbReference>
<dbReference type="PANTHER" id="PTHR31594">
    <property type="entry name" value="AIG1-TYPE G DOMAIN-CONTAINING PROTEIN"/>
    <property type="match status" value="1"/>
</dbReference>
<feature type="domain" description="Fibronectin type-III" evidence="1">
    <location>
        <begin position="456"/>
        <end position="550"/>
    </location>
</feature>
<dbReference type="PANTHER" id="PTHR31594:SF16">
    <property type="entry name" value="SI:CH211-281L24.3"/>
    <property type="match status" value="1"/>
</dbReference>
<name>A0A6J8D1A0_MYTCO</name>
<dbReference type="Gene3D" id="2.60.40.10">
    <property type="entry name" value="Immunoglobulins"/>
    <property type="match status" value="1"/>
</dbReference>
<organism evidence="2 3">
    <name type="scientific">Mytilus coruscus</name>
    <name type="common">Sea mussel</name>
    <dbReference type="NCBI Taxonomy" id="42192"/>
    <lineage>
        <taxon>Eukaryota</taxon>
        <taxon>Metazoa</taxon>
        <taxon>Spiralia</taxon>
        <taxon>Lophotrochozoa</taxon>
        <taxon>Mollusca</taxon>
        <taxon>Bivalvia</taxon>
        <taxon>Autobranchia</taxon>
        <taxon>Pteriomorphia</taxon>
        <taxon>Mytilida</taxon>
        <taxon>Mytiloidea</taxon>
        <taxon>Mytilidae</taxon>
        <taxon>Mytilinae</taxon>
        <taxon>Mytilus</taxon>
    </lineage>
</organism>
<dbReference type="Pfam" id="PF24674">
    <property type="entry name" value="MACPF_SNTX"/>
    <property type="match status" value="1"/>
</dbReference>
<dbReference type="AlphaFoldDB" id="A0A6J8D1A0"/>
<dbReference type="EMBL" id="CACVKT020006376">
    <property type="protein sequence ID" value="CAC5401032.1"/>
    <property type="molecule type" value="Genomic_DNA"/>
</dbReference>
<dbReference type="InterPro" id="IPR052090">
    <property type="entry name" value="Cytolytic_pore-forming_toxin"/>
</dbReference>
<evidence type="ECO:0000313" key="2">
    <source>
        <dbReference type="EMBL" id="CAC5401032.1"/>
    </source>
</evidence>
<evidence type="ECO:0000313" key="3">
    <source>
        <dbReference type="Proteomes" id="UP000507470"/>
    </source>
</evidence>
<accession>A0A6J8D1A0</accession>
<reference evidence="2 3" key="1">
    <citation type="submission" date="2020-06" db="EMBL/GenBank/DDBJ databases">
        <authorList>
            <person name="Li R."/>
            <person name="Bekaert M."/>
        </authorList>
    </citation>
    <scope>NUCLEOTIDE SEQUENCE [LARGE SCALE GENOMIC DNA]</scope>
    <source>
        <strain evidence="3">wild</strain>
    </source>
</reference>
<keyword evidence="3" id="KW-1185">Reference proteome</keyword>
<dbReference type="InterPro" id="IPR048997">
    <property type="entry name" value="Stonustoxin-like_helical"/>
</dbReference>
<dbReference type="InterPro" id="IPR056072">
    <property type="entry name" value="SNTX_MACPF/CDC-like_dom"/>
</dbReference>